<organism evidence="4 5">
    <name type="scientific">Halochromatium glycolicum</name>
    <dbReference type="NCBI Taxonomy" id="85075"/>
    <lineage>
        <taxon>Bacteria</taxon>
        <taxon>Pseudomonadati</taxon>
        <taxon>Pseudomonadota</taxon>
        <taxon>Gammaproteobacteria</taxon>
        <taxon>Chromatiales</taxon>
        <taxon>Chromatiaceae</taxon>
        <taxon>Halochromatium</taxon>
    </lineage>
</organism>
<gene>
    <name evidence="4" type="ORF">CKO40_09165</name>
</gene>
<dbReference type="EMBL" id="NRSJ01000013">
    <property type="protein sequence ID" value="MBK1704701.1"/>
    <property type="molecule type" value="Genomic_DNA"/>
</dbReference>
<reference evidence="4" key="2">
    <citation type="journal article" date="2020" name="Microorganisms">
        <title>Osmotic Adaptation and Compatible Solute Biosynthesis of Phototrophic Bacteria as Revealed from Genome Analyses.</title>
        <authorList>
            <person name="Imhoff J.F."/>
            <person name="Rahn T."/>
            <person name="Kunzel S."/>
            <person name="Keller A."/>
            <person name="Neulinger S.C."/>
        </authorList>
    </citation>
    <scope>NUCLEOTIDE SEQUENCE</scope>
    <source>
        <strain evidence="4">DSM 11080</strain>
    </source>
</reference>
<dbReference type="PANTHER" id="PTHR35861:SF1">
    <property type="entry name" value="PHAGE TAIL SHEATH PROTEIN"/>
    <property type="match status" value="1"/>
</dbReference>
<protein>
    <recommendedName>
        <fullName evidence="6">Phage tail protein</fullName>
    </recommendedName>
</protein>
<dbReference type="Proteomes" id="UP001296776">
    <property type="component" value="Unassembled WGS sequence"/>
</dbReference>
<dbReference type="InterPro" id="IPR020287">
    <property type="entry name" value="Tail_sheath_C"/>
</dbReference>
<dbReference type="AlphaFoldDB" id="A0AAJ0U3T7"/>
<dbReference type="InterPro" id="IPR035089">
    <property type="entry name" value="Phage_sheath_subtilisin"/>
</dbReference>
<keyword evidence="5" id="KW-1185">Reference proteome</keyword>
<dbReference type="Gene3D" id="3.40.50.11780">
    <property type="match status" value="2"/>
</dbReference>
<accession>A0AAJ0U3T7</accession>
<dbReference type="RefSeq" id="WP_200345908.1">
    <property type="nucleotide sequence ID" value="NZ_NRSJ01000013.1"/>
</dbReference>
<dbReference type="Pfam" id="PF04984">
    <property type="entry name" value="Phage_sheath_1"/>
    <property type="match status" value="1"/>
</dbReference>
<evidence type="ECO:0000259" key="2">
    <source>
        <dbReference type="Pfam" id="PF04984"/>
    </source>
</evidence>
<evidence type="ECO:0000256" key="1">
    <source>
        <dbReference type="ARBA" id="ARBA00008005"/>
    </source>
</evidence>
<evidence type="ECO:0000313" key="4">
    <source>
        <dbReference type="EMBL" id="MBK1704701.1"/>
    </source>
</evidence>
<dbReference type="PANTHER" id="PTHR35861">
    <property type="match status" value="1"/>
</dbReference>
<comment type="caution">
    <text evidence="4">The sequence shown here is derived from an EMBL/GenBank/DDBJ whole genome shotgun (WGS) entry which is preliminary data.</text>
</comment>
<comment type="similarity">
    <text evidence="1">Belongs to the myoviridae tail sheath protein family.</text>
</comment>
<feature type="domain" description="Tail sheath protein subtilisin-like" evidence="2">
    <location>
        <begin position="344"/>
        <end position="505"/>
    </location>
</feature>
<name>A0AAJ0U3T7_9GAMM</name>
<dbReference type="Pfam" id="PF17482">
    <property type="entry name" value="Phage_sheath_1C"/>
    <property type="match status" value="1"/>
</dbReference>
<evidence type="ECO:0000259" key="3">
    <source>
        <dbReference type="Pfam" id="PF17482"/>
    </source>
</evidence>
<evidence type="ECO:0000313" key="5">
    <source>
        <dbReference type="Proteomes" id="UP001296776"/>
    </source>
</evidence>
<sequence>MPEYLAPGVFVEETSFRQKTIEGVSTSTTGFVGPARFGPTGGEPEILTSFTEFERIYGGIDALSLGGGTQRQTNYLAQAVRAYFEEGGKRLYVARVFNSVSDDDDGVASWQPGGASPPEYEFRARYPGAAGNMAVTLLFKRGPNVRRVVDGSATLSGVRDAQVVLVDLGGGSPSQLELYAVTSRLEGGMRRFGLENPDLSPSGPDLDSVTAVYPLTVTVTAQGSGRFDQEQAWEDLALNPGQAGSLSAVLAVEPQRRATALYVPLVFDPQDLETGLEIASTLLSGDGTDILQALDDAEATDADRSLHFELEGGNDGSPLLTADYQGREDTDGTKSGLVAFEDLEDISILAAPGSTATEILNAESVGRGVIGALITHCERMRYRIAVLDSLRGQLPSEIRELRGGIDSTRAALYYPWVRISNPLADDPLAPSEILLPPSGFVAGIYARNDVERGVHKAPANEVVRLTLGFELLINKAQQEVLNPLGINCLRFFEGRGYRVWGARTTSSDAEWKYVNVRRYFAFLERSIEKGTQFAVFEPNGPELWENIRLTVSDFLFNEYTSNHLLGTKPEQAYFVRCDRTTMTQNDIDNGRLICLVGVSPLRPAEFVIFRIGQKTADARS</sequence>
<dbReference type="InterPro" id="IPR052042">
    <property type="entry name" value="Tail_sheath_structural"/>
</dbReference>
<evidence type="ECO:0008006" key="6">
    <source>
        <dbReference type="Google" id="ProtNLM"/>
    </source>
</evidence>
<proteinExistence type="inferred from homology"/>
<reference evidence="4" key="1">
    <citation type="submission" date="2017-08" db="EMBL/GenBank/DDBJ databases">
        <authorList>
            <person name="Imhoff J.F."/>
            <person name="Rahn T."/>
            <person name="Kuenzel S."/>
            <person name="Neulinger S.C."/>
        </authorList>
    </citation>
    <scope>NUCLEOTIDE SEQUENCE</scope>
    <source>
        <strain evidence="4">DSM 11080</strain>
    </source>
</reference>
<feature type="domain" description="Tail sheath protein C-terminal" evidence="3">
    <location>
        <begin position="506"/>
        <end position="611"/>
    </location>
</feature>